<dbReference type="RefSeq" id="WP_225354784.1">
    <property type="nucleotide sequence ID" value="NZ_FUXS01000006.1"/>
</dbReference>
<dbReference type="InterPro" id="IPR020846">
    <property type="entry name" value="MFS_dom"/>
</dbReference>
<dbReference type="EMBL" id="JQBT01000010">
    <property type="protein sequence ID" value="KRN80480.1"/>
    <property type="molecule type" value="Genomic_DNA"/>
</dbReference>
<dbReference type="AlphaFoldDB" id="A0A0R2JTQ2"/>
<keyword evidence="10" id="KW-1185">Reference proteome</keyword>
<organism evidence="9 10">
    <name type="scientific">Fructilactobacillus lindneri DSM 20690 = JCM 11027</name>
    <dbReference type="NCBI Taxonomy" id="1122148"/>
    <lineage>
        <taxon>Bacteria</taxon>
        <taxon>Bacillati</taxon>
        <taxon>Bacillota</taxon>
        <taxon>Bacilli</taxon>
        <taxon>Lactobacillales</taxon>
        <taxon>Lactobacillaceae</taxon>
        <taxon>Fructilactobacillus</taxon>
    </lineage>
</organism>
<keyword evidence="6 7" id="KW-0472">Membrane</keyword>
<dbReference type="PANTHER" id="PTHR23514">
    <property type="entry name" value="BYPASS OF STOP CODON PROTEIN 6"/>
    <property type="match status" value="1"/>
</dbReference>
<gene>
    <name evidence="9" type="ORF">IV52_GL000054</name>
</gene>
<evidence type="ECO:0000256" key="2">
    <source>
        <dbReference type="ARBA" id="ARBA00008335"/>
    </source>
</evidence>
<evidence type="ECO:0000256" key="6">
    <source>
        <dbReference type="ARBA" id="ARBA00023136"/>
    </source>
</evidence>
<dbReference type="InterPro" id="IPR051788">
    <property type="entry name" value="MFS_Transporter"/>
</dbReference>
<proteinExistence type="inferred from homology"/>
<comment type="similarity">
    <text evidence="2">Belongs to the major facilitator superfamily.</text>
</comment>
<evidence type="ECO:0000256" key="4">
    <source>
        <dbReference type="ARBA" id="ARBA00022692"/>
    </source>
</evidence>
<dbReference type="Proteomes" id="UP000051565">
    <property type="component" value="Unassembled WGS sequence"/>
</dbReference>
<dbReference type="Gene3D" id="1.20.1250.20">
    <property type="entry name" value="MFS general substrate transporter like domains"/>
    <property type="match status" value="1"/>
</dbReference>
<name>A0A0R2JTQ2_9LACO</name>
<sequence length="173" mass="19028">MALMILFTQWISLYAHAVLHFRLGQAQFLMSLYSIGSICGVLVLYLLLKHHVHEILLLLGLNLTAFLALLLIFLNHSIIVIGSCAVIFGFCAAGGVMQTGLTLFMQIYPHRRGLITGIFYFFGSIASFTIPIITGWLSKQSIRAAFGFDLVIGLVGIGLVLLVQLAMKTRKEG</sequence>
<comment type="caution">
    <text evidence="9">The sequence shown here is derived from an EMBL/GenBank/DDBJ whole genome shotgun (WGS) entry which is preliminary data.</text>
</comment>
<evidence type="ECO:0000256" key="1">
    <source>
        <dbReference type="ARBA" id="ARBA00004651"/>
    </source>
</evidence>
<dbReference type="PATRIC" id="fig|1122148.6.peg.60"/>
<dbReference type="PROSITE" id="PS50850">
    <property type="entry name" value="MFS"/>
    <property type="match status" value="1"/>
</dbReference>
<dbReference type="SUPFAM" id="SSF103473">
    <property type="entry name" value="MFS general substrate transporter"/>
    <property type="match status" value="1"/>
</dbReference>
<evidence type="ECO:0000256" key="3">
    <source>
        <dbReference type="ARBA" id="ARBA00022448"/>
    </source>
</evidence>
<dbReference type="GO" id="GO:0022857">
    <property type="term" value="F:transmembrane transporter activity"/>
    <property type="evidence" value="ECO:0007669"/>
    <property type="project" value="InterPro"/>
</dbReference>
<evidence type="ECO:0000256" key="7">
    <source>
        <dbReference type="SAM" id="Phobius"/>
    </source>
</evidence>
<reference evidence="9 10" key="1">
    <citation type="journal article" date="2015" name="Genome Announc.">
        <title>Expanding the biotechnology potential of lactobacilli through comparative genomics of 213 strains and associated genera.</title>
        <authorList>
            <person name="Sun Z."/>
            <person name="Harris H.M."/>
            <person name="McCann A."/>
            <person name="Guo C."/>
            <person name="Argimon S."/>
            <person name="Zhang W."/>
            <person name="Yang X."/>
            <person name="Jeffery I.B."/>
            <person name="Cooney J.C."/>
            <person name="Kagawa T.F."/>
            <person name="Liu W."/>
            <person name="Song Y."/>
            <person name="Salvetti E."/>
            <person name="Wrobel A."/>
            <person name="Rasinkangas P."/>
            <person name="Parkhill J."/>
            <person name="Rea M.C."/>
            <person name="O'Sullivan O."/>
            <person name="Ritari J."/>
            <person name="Douillard F.P."/>
            <person name="Paul Ross R."/>
            <person name="Yang R."/>
            <person name="Briner A.E."/>
            <person name="Felis G.E."/>
            <person name="de Vos W.M."/>
            <person name="Barrangou R."/>
            <person name="Klaenhammer T.R."/>
            <person name="Caufield P.W."/>
            <person name="Cui Y."/>
            <person name="Zhang H."/>
            <person name="O'Toole P.W."/>
        </authorList>
    </citation>
    <scope>NUCLEOTIDE SEQUENCE [LARGE SCALE GENOMIC DNA]</scope>
    <source>
        <strain evidence="9 10">DSM 20690</strain>
    </source>
</reference>
<feature type="transmembrane region" description="Helical" evidence="7">
    <location>
        <begin position="27"/>
        <end position="48"/>
    </location>
</feature>
<dbReference type="GO" id="GO:0005886">
    <property type="term" value="C:plasma membrane"/>
    <property type="evidence" value="ECO:0007669"/>
    <property type="project" value="UniProtKB-SubCell"/>
</dbReference>
<protein>
    <submittedName>
        <fullName evidence="9">Transport protein</fullName>
    </submittedName>
</protein>
<evidence type="ECO:0000259" key="8">
    <source>
        <dbReference type="PROSITE" id="PS50850"/>
    </source>
</evidence>
<keyword evidence="5 7" id="KW-1133">Transmembrane helix</keyword>
<accession>A0A0R2JTQ2</accession>
<dbReference type="GeneID" id="67802615"/>
<feature type="domain" description="Major facilitator superfamily (MFS) profile" evidence="8">
    <location>
        <begin position="1"/>
        <end position="170"/>
    </location>
</feature>
<feature type="transmembrane region" description="Helical" evidence="7">
    <location>
        <begin position="80"/>
        <end position="105"/>
    </location>
</feature>
<feature type="transmembrane region" description="Helical" evidence="7">
    <location>
        <begin position="55"/>
        <end position="74"/>
    </location>
</feature>
<evidence type="ECO:0000256" key="5">
    <source>
        <dbReference type="ARBA" id="ARBA00022989"/>
    </source>
</evidence>
<comment type="subcellular location">
    <subcellularLocation>
        <location evidence="1">Cell membrane</location>
        <topology evidence="1">Multi-pass membrane protein</topology>
    </subcellularLocation>
</comment>
<evidence type="ECO:0000313" key="10">
    <source>
        <dbReference type="Proteomes" id="UP000051565"/>
    </source>
</evidence>
<evidence type="ECO:0000313" key="9">
    <source>
        <dbReference type="EMBL" id="KRN80480.1"/>
    </source>
</evidence>
<feature type="transmembrane region" description="Helical" evidence="7">
    <location>
        <begin position="117"/>
        <end position="138"/>
    </location>
</feature>
<keyword evidence="4 7" id="KW-0812">Transmembrane</keyword>
<dbReference type="PANTHER" id="PTHR23514:SF3">
    <property type="entry name" value="BYPASS OF STOP CODON PROTEIN 6"/>
    <property type="match status" value="1"/>
</dbReference>
<dbReference type="InterPro" id="IPR011701">
    <property type="entry name" value="MFS"/>
</dbReference>
<feature type="transmembrane region" description="Helical" evidence="7">
    <location>
        <begin position="144"/>
        <end position="167"/>
    </location>
</feature>
<dbReference type="Pfam" id="PF07690">
    <property type="entry name" value="MFS_1"/>
    <property type="match status" value="1"/>
</dbReference>
<dbReference type="InterPro" id="IPR036259">
    <property type="entry name" value="MFS_trans_sf"/>
</dbReference>
<keyword evidence="3" id="KW-0813">Transport</keyword>